<evidence type="ECO:0000313" key="2">
    <source>
        <dbReference type="EMBL" id="CAB4551429.1"/>
    </source>
</evidence>
<keyword evidence="1" id="KW-1133">Transmembrane helix</keyword>
<keyword evidence="1" id="KW-0812">Transmembrane</keyword>
<evidence type="ECO:0000256" key="1">
    <source>
        <dbReference type="SAM" id="Phobius"/>
    </source>
</evidence>
<proteinExistence type="predicted"/>
<name>A0A6J6CM75_9ZZZZ</name>
<dbReference type="EMBL" id="CAEZSU010000084">
    <property type="protein sequence ID" value="CAB4551429.1"/>
    <property type="molecule type" value="Genomic_DNA"/>
</dbReference>
<gene>
    <name evidence="2" type="ORF">UFOPK1495_00897</name>
</gene>
<protein>
    <submittedName>
        <fullName evidence="2">Unannotated protein</fullName>
    </submittedName>
</protein>
<reference evidence="2" key="1">
    <citation type="submission" date="2020-05" db="EMBL/GenBank/DDBJ databases">
        <authorList>
            <person name="Chiriac C."/>
            <person name="Salcher M."/>
            <person name="Ghai R."/>
            <person name="Kavagutti S V."/>
        </authorList>
    </citation>
    <scope>NUCLEOTIDE SEQUENCE</scope>
</reference>
<accession>A0A6J6CM75</accession>
<dbReference type="AlphaFoldDB" id="A0A6J6CM75"/>
<sequence>MHAAQLRDANDGQLMFKRVTWFTVGTAVGVTGTVVGYLRARDLARRHLPENVSEAAVRAAELADSGVRVAVDRGISFVGDMRTNVEATKQTRKQAESLLRQQLERAGL</sequence>
<organism evidence="2">
    <name type="scientific">freshwater metagenome</name>
    <dbReference type="NCBI Taxonomy" id="449393"/>
    <lineage>
        <taxon>unclassified sequences</taxon>
        <taxon>metagenomes</taxon>
        <taxon>ecological metagenomes</taxon>
    </lineage>
</organism>
<keyword evidence="1" id="KW-0472">Membrane</keyword>
<feature type="transmembrane region" description="Helical" evidence="1">
    <location>
        <begin position="20"/>
        <end position="38"/>
    </location>
</feature>